<reference evidence="2" key="1">
    <citation type="journal article" date="2017" name="Nat. Microbiol.">
        <title>Global analysis of biosynthetic gene clusters reveals vast potential of secondary metabolite production in Penicillium species.</title>
        <authorList>
            <person name="Nielsen J.C."/>
            <person name="Grijseels S."/>
            <person name="Prigent S."/>
            <person name="Ji B."/>
            <person name="Dainat J."/>
            <person name="Nielsen K.F."/>
            <person name="Frisvad J.C."/>
            <person name="Workman M."/>
            <person name="Nielsen J."/>
        </authorList>
    </citation>
    <scope>NUCLEOTIDE SEQUENCE [LARGE SCALE GENOMIC DNA]</scope>
    <source>
        <strain evidence="2">IBT 31811</strain>
    </source>
</reference>
<comment type="caution">
    <text evidence="1">The sequence shown here is derived from an EMBL/GenBank/DDBJ whole genome shotgun (WGS) entry which is preliminary data.</text>
</comment>
<feature type="non-terminal residue" evidence="1">
    <location>
        <position position="29"/>
    </location>
</feature>
<evidence type="ECO:0000313" key="2">
    <source>
        <dbReference type="Proteomes" id="UP000191672"/>
    </source>
</evidence>
<dbReference type="EMBL" id="MDYN01000034">
    <property type="protein sequence ID" value="OQD80590.1"/>
    <property type="molecule type" value="Genomic_DNA"/>
</dbReference>
<keyword evidence="2" id="KW-1185">Reference proteome</keyword>
<dbReference type="Proteomes" id="UP000191672">
    <property type="component" value="Unassembled WGS sequence"/>
</dbReference>
<protein>
    <submittedName>
        <fullName evidence="1">Uncharacterized protein</fullName>
    </submittedName>
</protein>
<evidence type="ECO:0000313" key="1">
    <source>
        <dbReference type="EMBL" id="OQD80590.1"/>
    </source>
</evidence>
<name>A0A1V6PUD9_9EURO</name>
<sequence length="29" mass="3441">FYFAYLTKPETLRGTIQSTPLVFWKAYKA</sequence>
<accession>A0A1V6PUD9</accession>
<dbReference type="AlphaFoldDB" id="A0A1V6PUD9"/>
<organism evidence="1 2">
    <name type="scientific">Penicillium antarcticum</name>
    <dbReference type="NCBI Taxonomy" id="416450"/>
    <lineage>
        <taxon>Eukaryota</taxon>
        <taxon>Fungi</taxon>
        <taxon>Dikarya</taxon>
        <taxon>Ascomycota</taxon>
        <taxon>Pezizomycotina</taxon>
        <taxon>Eurotiomycetes</taxon>
        <taxon>Eurotiomycetidae</taxon>
        <taxon>Eurotiales</taxon>
        <taxon>Aspergillaceae</taxon>
        <taxon>Penicillium</taxon>
    </lineage>
</organism>
<gene>
    <name evidence="1" type="ORF">PENANT_c034G10965</name>
</gene>
<feature type="non-terminal residue" evidence="1">
    <location>
        <position position="1"/>
    </location>
</feature>
<proteinExistence type="predicted"/>